<dbReference type="OrthoDB" id="7554880at2759"/>
<accession>A0A0J7KQL6</accession>
<dbReference type="GO" id="GO:0006357">
    <property type="term" value="P:regulation of transcription by RNA polymerase II"/>
    <property type="evidence" value="ECO:0007669"/>
    <property type="project" value="TreeGrafter"/>
</dbReference>
<dbReference type="InterPro" id="IPR039353">
    <property type="entry name" value="TF_Adf1"/>
</dbReference>
<dbReference type="EMBL" id="LBMM01004268">
    <property type="protein sequence ID" value="KMQ92633.1"/>
    <property type="molecule type" value="Genomic_DNA"/>
</dbReference>
<dbReference type="Pfam" id="PF10545">
    <property type="entry name" value="MADF_DNA_bdg"/>
    <property type="match status" value="1"/>
</dbReference>
<dbReference type="GO" id="GO:0005634">
    <property type="term" value="C:nucleus"/>
    <property type="evidence" value="ECO:0007669"/>
    <property type="project" value="TreeGrafter"/>
</dbReference>
<dbReference type="PANTHER" id="PTHR12243:SF69">
    <property type="entry name" value="SI:CH73-59F11.3"/>
    <property type="match status" value="1"/>
</dbReference>
<evidence type="ECO:0000313" key="4">
    <source>
        <dbReference type="EMBL" id="KMQ92633.1"/>
    </source>
</evidence>
<keyword evidence="5" id="KW-1185">Reference proteome</keyword>
<sequence>MEQKNNDYHLEIDESVVIEVCNLDEKVQDDLDLIALVEGNPRLYDKRKNDYKNVKDRDMAWESIGNALAKQMSGPDAKHRWETLRNLYGRARRQLTSLEKENSLSGSGQNEIIINDILTPQSKAIHRFLGKLYVPRKTTSNYVRPRKISVPVSKSTATLDGLNQTLAPSTSASVLVPTTLTNAKLNKLLTTQTQKASTVHMKEKTEIISQMASMNSFLETPDLSSSESTSTVSLCNEDLTNNKSESESTSEVDDKEFKAKQVFAVPKKDIRKRKKGYDDAEVALLESTKAINSMCCELPKLLQSTNTVTQVTDDDMEENKAM</sequence>
<name>A0A0J7KQL6_LASNI</name>
<evidence type="ECO:0000256" key="1">
    <source>
        <dbReference type="SAM" id="MobiDB-lite"/>
    </source>
</evidence>
<evidence type="ECO:0000259" key="2">
    <source>
        <dbReference type="PROSITE" id="PS51029"/>
    </source>
</evidence>
<feature type="compositionally biased region" description="Low complexity" evidence="1">
    <location>
        <begin position="224"/>
        <end position="233"/>
    </location>
</feature>
<gene>
    <name evidence="4" type="ORF">RF55_7349</name>
    <name evidence="3" type="ORF">RF55_7435</name>
</gene>
<comment type="caution">
    <text evidence="4">The sequence shown here is derived from an EMBL/GenBank/DDBJ whole genome shotgun (WGS) entry which is preliminary data.</text>
</comment>
<dbReference type="GO" id="GO:0005667">
    <property type="term" value="C:transcription regulator complex"/>
    <property type="evidence" value="ECO:0007669"/>
    <property type="project" value="TreeGrafter"/>
</dbReference>
<feature type="domain" description="MADF" evidence="2">
    <location>
        <begin position="32"/>
        <end position="120"/>
    </location>
</feature>
<dbReference type="PROSITE" id="PS51029">
    <property type="entry name" value="MADF"/>
    <property type="match status" value="1"/>
</dbReference>
<dbReference type="PANTHER" id="PTHR12243">
    <property type="entry name" value="MADF DOMAIN TRANSCRIPTION FACTOR"/>
    <property type="match status" value="1"/>
</dbReference>
<protein>
    <submittedName>
        <fullName evidence="4">Transcription factor adf-1</fullName>
    </submittedName>
</protein>
<feature type="non-terminal residue" evidence="4">
    <location>
        <position position="322"/>
    </location>
</feature>
<dbReference type="Proteomes" id="UP000036403">
    <property type="component" value="Unassembled WGS sequence"/>
</dbReference>
<dbReference type="SMART" id="SM00595">
    <property type="entry name" value="MADF"/>
    <property type="match status" value="1"/>
</dbReference>
<dbReference type="EMBL" id="LBMM01004332">
    <property type="protein sequence ID" value="KMQ92558.1"/>
    <property type="molecule type" value="Genomic_DNA"/>
</dbReference>
<evidence type="ECO:0000313" key="5">
    <source>
        <dbReference type="Proteomes" id="UP000036403"/>
    </source>
</evidence>
<dbReference type="InterPro" id="IPR006578">
    <property type="entry name" value="MADF-dom"/>
</dbReference>
<dbReference type="PaxDb" id="67767-A0A0J7KQL6"/>
<proteinExistence type="predicted"/>
<dbReference type="AlphaFoldDB" id="A0A0J7KQL6"/>
<feature type="region of interest" description="Disordered" evidence="1">
    <location>
        <begin position="220"/>
        <end position="253"/>
    </location>
</feature>
<evidence type="ECO:0000313" key="3">
    <source>
        <dbReference type="EMBL" id="KMQ92558.1"/>
    </source>
</evidence>
<organism evidence="4 5">
    <name type="scientific">Lasius niger</name>
    <name type="common">Black garden ant</name>
    <dbReference type="NCBI Taxonomy" id="67767"/>
    <lineage>
        <taxon>Eukaryota</taxon>
        <taxon>Metazoa</taxon>
        <taxon>Ecdysozoa</taxon>
        <taxon>Arthropoda</taxon>
        <taxon>Hexapoda</taxon>
        <taxon>Insecta</taxon>
        <taxon>Pterygota</taxon>
        <taxon>Neoptera</taxon>
        <taxon>Endopterygota</taxon>
        <taxon>Hymenoptera</taxon>
        <taxon>Apocrita</taxon>
        <taxon>Aculeata</taxon>
        <taxon>Formicoidea</taxon>
        <taxon>Formicidae</taxon>
        <taxon>Formicinae</taxon>
        <taxon>Lasius</taxon>
        <taxon>Lasius</taxon>
    </lineage>
</organism>
<reference evidence="4 5" key="1">
    <citation type="submission" date="2015-04" db="EMBL/GenBank/DDBJ databases">
        <title>Lasius niger genome sequencing.</title>
        <authorList>
            <person name="Konorov E.A."/>
            <person name="Nikitin M.A."/>
            <person name="Kirill M.V."/>
            <person name="Chang P."/>
        </authorList>
    </citation>
    <scope>NUCLEOTIDE SEQUENCE [LARGE SCALE GENOMIC DNA]</scope>
    <source>
        <tissue evidence="4">Whole</tissue>
    </source>
</reference>